<feature type="chain" id="PRO_5042825466" description="Odorant binding protein" evidence="1">
    <location>
        <begin position="20"/>
        <end position="142"/>
    </location>
</feature>
<comment type="caution">
    <text evidence="2">The sequence shown here is derived from an EMBL/GenBank/DDBJ whole genome shotgun (WGS) entry which is preliminary data.</text>
</comment>
<gene>
    <name evidence="2" type="ORF">R5R35_010275</name>
</gene>
<feature type="signal peptide" evidence="1">
    <location>
        <begin position="1"/>
        <end position="19"/>
    </location>
</feature>
<name>A0AAN9V1W7_9ORTH</name>
<dbReference type="Proteomes" id="UP001378592">
    <property type="component" value="Unassembled WGS sequence"/>
</dbReference>
<proteinExistence type="predicted"/>
<reference evidence="2 3" key="1">
    <citation type="submission" date="2024-03" db="EMBL/GenBank/DDBJ databases">
        <title>The genome assembly and annotation of the cricket Gryllus longicercus Weissman &amp; Gray.</title>
        <authorList>
            <person name="Szrajer S."/>
            <person name="Gray D."/>
            <person name="Ylla G."/>
        </authorList>
    </citation>
    <scope>NUCLEOTIDE SEQUENCE [LARGE SCALE GENOMIC DNA]</scope>
    <source>
        <strain evidence="2">DAG 2021-001</strain>
        <tissue evidence="2">Whole body minus gut</tissue>
    </source>
</reference>
<evidence type="ECO:0000313" key="2">
    <source>
        <dbReference type="EMBL" id="KAK7788323.1"/>
    </source>
</evidence>
<keyword evidence="1" id="KW-0732">Signal</keyword>
<evidence type="ECO:0008006" key="4">
    <source>
        <dbReference type="Google" id="ProtNLM"/>
    </source>
</evidence>
<dbReference type="SUPFAM" id="SSF47565">
    <property type="entry name" value="Insect pheromone/odorant-binding proteins"/>
    <property type="match status" value="1"/>
</dbReference>
<organism evidence="2 3">
    <name type="scientific">Gryllus longicercus</name>
    <dbReference type="NCBI Taxonomy" id="2509291"/>
    <lineage>
        <taxon>Eukaryota</taxon>
        <taxon>Metazoa</taxon>
        <taxon>Ecdysozoa</taxon>
        <taxon>Arthropoda</taxon>
        <taxon>Hexapoda</taxon>
        <taxon>Insecta</taxon>
        <taxon>Pterygota</taxon>
        <taxon>Neoptera</taxon>
        <taxon>Polyneoptera</taxon>
        <taxon>Orthoptera</taxon>
        <taxon>Ensifera</taxon>
        <taxon>Gryllidea</taxon>
        <taxon>Grylloidea</taxon>
        <taxon>Gryllidae</taxon>
        <taxon>Gryllinae</taxon>
        <taxon>Gryllus</taxon>
    </lineage>
</organism>
<dbReference type="GO" id="GO:0005549">
    <property type="term" value="F:odorant binding"/>
    <property type="evidence" value="ECO:0007669"/>
    <property type="project" value="InterPro"/>
</dbReference>
<dbReference type="AlphaFoldDB" id="A0AAN9V1W7"/>
<evidence type="ECO:0000313" key="3">
    <source>
        <dbReference type="Proteomes" id="UP001378592"/>
    </source>
</evidence>
<dbReference type="InterPro" id="IPR006170">
    <property type="entry name" value="PBP/GOBP"/>
</dbReference>
<accession>A0AAN9V1W7</accession>
<protein>
    <recommendedName>
        <fullName evidence="4">Odorant binding protein</fullName>
    </recommendedName>
</protein>
<dbReference type="EMBL" id="JAZDUA010001267">
    <property type="protein sequence ID" value="KAK7788323.1"/>
    <property type="molecule type" value="Genomic_DNA"/>
</dbReference>
<dbReference type="Pfam" id="PF01395">
    <property type="entry name" value="PBP_GOBP"/>
    <property type="match status" value="1"/>
</dbReference>
<dbReference type="CDD" id="cd23992">
    <property type="entry name" value="PBP_GOBP"/>
    <property type="match status" value="1"/>
</dbReference>
<dbReference type="Gene3D" id="1.10.238.20">
    <property type="entry name" value="Pheromone/general odorant binding protein domain"/>
    <property type="match status" value="1"/>
</dbReference>
<evidence type="ECO:0000256" key="1">
    <source>
        <dbReference type="SAM" id="SignalP"/>
    </source>
</evidence>
<sequence length="142" mass="15029">MHVALLALFAAAALQVSSAGDPAKMKEIMEKCSGQNAISPDEMEALKSLTIPSSDGGKCFVGCLFEEVGMLTGGSFNRATTEALARAKLQEKPDELDKYMQLIEKCSDEVASHDNKCETGPKLMECIKNYAPGLGIVLAGSA</sequence>
<keyword evidence="3" id="KW-1185">Reference proteome</keyword>
<dbReference type="InterPro" id="IPR036728">
    <property type="entry name" value="PBP_GOBP_sf"/>
</dbReference>
<dbReference type="SMART" id="SM00708">
    <property type="entry name" value="PhBP"/>
    <property type="match status" value="1"/>
</dbReference>